<accession>A0AAE1N937</accession>
<reference evidence="1" key="1">
    <citation type="submission" date="2023-10" db="EMBL/GenBank/DDBJ databases">
        <title>Chromosome-level genome of the transformable northern wattle, Acacia crassicarpa.</title>
        <authorList>
            <person name="Massaro I."/>
            <person name="Sinha N.R."/>
            <person name="Poethig S."/>
            <person name="Leichty A.R."/>
        </authorList>
    </citation>
    <scope>NUCLEOTIDE SEQUENCE</scope>
    <source>
        <strain evidence="1">Acra3RX</strain>
        <tissue evidence="1">Leaf</tissue>
    </source>
</reference>
<evidence type="ECO:0000313" key="1">
    <source>
        <dbReference type="EMBL" id="KAK4284981.1"/>
    </source>
</evidence>
<keyword evidence="2" id="KW-1185">Reference proteome</keyword>
<name>A0AAE1N937_9FABA</name>
<proteinExistence type="predicted"/>
<dbReference type="EMBL" id="JAWXYG010000001">
    <property type="protein sequence ID" value="KAK4284981.1"/>
    <property type="molecule type" value="Genomic_DNA"/>
</dbReference>
<dbReference type="Proteomes" id="UP001293593">
    <property type="component" value="Unassembled WGS sequence"/>
</dbReference>
<organism evidence="1 2">
    <name type="scientific">Acacia crassicarpa</name>
    <name type="common">northern wattle</name>
    <dbReference type="NCBI Taxonomy" id="499986"/>
    <lineage>
        <taxon>Eukaryota</taxon>
        <taxon>Viridiplantae</taxon>
        <taxon>Streptophyta</taxon>
        <taxon>Embryophyta</taxon>
        <taxon>Tracheophyta</taxon>
        <taxon>Spermatophyta</taxon>
        <taxon>Magnoliopsida</taxon>
        <taxon>eudicotyledons</taxon>
        <taxon>Gunneridae</taxon>
        <taxon>Pentapetalae</taxon>
        <taxon>rosids</taxon>
        <taxon>fabids</taxon>
        <taxon>Fabales</taxon>
        <taxon>Fabaceae</taxon>
        <taxon>Caesalpinioideae</taxon>
        <taxon>mimosoid clade</taxon>
        <taxon>Acacieae</taxon>
        <taxon>Acacia</taxon>
    </lineage>
</organism>
<dbReference type="AlphaFoldDB" id="A0AAE1N937"/>
<gene>
    <name evidence="1" type="ORF">QN277_001738</name>
</gene>
<protein>
    <submittedName>
        <fullName evidence="1">Uncharacterized protein</fullName>
    </submittedName>
</protein>
<comment type="caution">
    <text evidence="1">The sequence shown here is derived from an EMBL/GenBank/DDBJ whole genome shotgun (WGS) entry which is preliminary data.</text>
</comment>
<evidence type="ECO:0000313" key="2">
    <source>
        <dbReference type="Proteomes" id="UP001293593"/>
    </source>
</evidence>
<sequence length="159" mass="18458">MGDGNFASSPTAFTWTKRARNSAINHGDNDPITPSFIKALEIINNSPGNSIEDDEWLSLRCYWKINHQELQQQKDVTSLVGLDLNTTSLPMLPSTEQSCGTFRNQYDDWLFWHLYWKTTPFYDESANHQGFQQQENVTPTHVEQVLESFEETWKAKERK</sequence>